<organism evidence="6 7">
    <name type="scientific">Mycolicibacterium mucogenicum</name>
    <name type="common">Mycobacterium mucogenicum</name>
    <dbReference type="NCBI Taxonomy" id="56689"/>
    <lineage>
        <taxon>Bacteria</taxon>
        <taxon>Bacillati</taxon>
        <taxon>Actinomycetota</taxon>
        <taxon>Actinomycetes</taxon>
        <taxon>Mycobacteriales</taxon>
        <taxon>Mycobacteriaceae</taxon>
        <taxon>Mycolicibacterium</taxon>
    </lineage>
</organism>
<protein>
    <recommendedName>
        <fullName evidence="3">amidase</fullName>
        <ecNumber evidence="3">3.5.1.4</ecNumber>
    </recommendedName>
</protein>
<dbReference type="InterPro" id="IPR000120">
    <property type="entry name" value="Amidase"/>
</dbReference>
<dbReference type="SUPFAM" id="SSF75304">
    <property type="entry name" value="Amidase signature (AS) enzymes"/>
    <property type="match status" value="1"/>
</dbReference>
<sequence length="478" mass="49235">MKPSEYAEHDATGLAALIRAGEVSVAEVHNAARTAIEGVDQTLNAVVSGPWEAPLAYDSAGTFAGIPFAIKDFAIHAAGVPTYFGSRLAGAGVVFPHDTALMTRFRAAGLATMASTTTPEFAFNGNTEPVAHGSTRNPWDPTRSAGGSSGGSAALVAARALPIAHATDGGGSIRIPASTNGLVGLKPSRGRVSPGPGESEPLSGLGVEFGLTRSVRDCAALLDAVCGPVPGDKYIIRDPERPYINELNRDPGRLRIAIHTRSWSGGPVDSEVVAAVSAVGAVLEGLGHHVAPATPVFDWEQFIDANLPVWSVSLAEGIGALAAAFGTTPGPDNLEATTLACAEYGRGVTATQLGGALAVFNQVSRTVGEFFTEYDLLLTPTLSAPPQPLGELDANDASLTPAQWMQKLLGVCSFTPLFNVTGGPAISLPLGWTRSGLPIGVQLATPMCDEGTLIAVASQLETAMPWADRIPEVNAGGY</sequence>
<dbReference type="InterPro" id="IPR036928">
    <property type="entry name" value="AS_sf"/>
</dbReference>
<feature type="region of interest" description="Disordered" evidence="4">
    <location>
        <begin position="121"/>
        <end position="148"/>
    </location>
</feature>
<reference evidence="6 7" key="1">
    <citation type="submission" date="2016-06" db="EMBL/GenBank/DDBJ databases">
        <authorList>
            <person name="Kjaerup R.B."/>
            <person name="Dalgaard T.S."/>
            <person name="Juul-Madsen H.R."/>
        </authorList>
    </citation>
    <scope>NUCLEOTIDE SEQUENCE [LARGE SCALE GENOMIC DNA]</scope>
    <source>
        <strain evidence="6 7">1127319.6</strain>
    </source>
</reference>
<gene>
    <name evidence="6" type="ORF">A5630_18955</name>
</gene>
<dbReference type="InterPro" id="IPR020556">
    <property type="entry name" value="Amidase_CS"/>
</dbReference>
<comment type="catalytic activity">
    <reaction evidence="1">
        <text>a monocarboxylic acid amide + H2O = a monocarboxylate + NH4(+)</text>
        <dbReference type="Rhea" id="RHEA:12020"/>
        <dbReference type="ChEBI" id="CHEBI:15377"/>
        <dbReference type="ChEBI" id="CHEBI:28938"/>
        <dbReference type="ChEBI" id="CHEBI:35757"/>
        <dbReference type="ChEBI" id="CHEBI:83628"/>
        <dbReference type="EC" id="3.5.1.4"/>
    </reaction>
</comment>
<dbReference type="PANTHER" id="PTHR11895">
    <property type="entry name" value="TRANSAMIDASE"/>
    <property type="match status" value="1"/>
</dbReference>
<dbReference type="GO" id="GO:0004040">
    <property type="term" value="F:amidase activity"/>
    <property type="evidence" value="ECO:0007669"/>
    <property type="project" value="UniProtKB-EC"/>
</dbReference>
<dbReference type="Gene3D" id="3.90.1300.10">
    <property type="entry name" value="Amidase signature (AS) domain"/>
    <property type="match status" value="1"/>
</dbReference>
<dbReference type="OrthoDB" id="5175573at2"/>
<dbReference type="PROSITE" id="PS00571">
    <property type="entry name" value="AMIDASES"/>
    <property type="match status" value="1"/>
</dbReference>
<evidence type="ECO:0000313" key="6">
    <source>
        <dbReference type="EMBL" id="OBJ43435.1"/>
    </source>
</evidence>
<dbReference type="EMBL" id="LZLC01000076">
    <property type="protein sequence ID" value="OBJ43435.1"/>
    <property type="molecule type" value="Genomic_DNA"/>
</dbReference>
<evidence type="ECO:0000256" key="2">
    <source>
        <dbReference type="ARBA" id="ARBA00009199"/>
    </source>
</evidence>
<proteinExistence type="inferred from homology"/>
<evidence type="ECO:0000313" key="7">
    <source>
        <dbReference type="Proteomes" id="UP000093898"/>
    </source>
</evidence>
<dbReference type="Pfam" id="PF01425">
    <property type="entry name" value="Amidase"/>
    <property type="match status" value="1"/>
</dbReference>
<dbReference type="PANTHER" id="PTHR11895:SF7">
    <property type="entry name" value="GLUTAMYL-TRNA(GLN) AMIDOTRANSFERASE SUBUNIT A, MITOCHONDRIAL"/>
    <property type="match status" value="1"/>
</dbReference>
<accession>A0A1A3H5X3</accession>
<dbReference type="AlphaFoldDB" id="A0A1A3H5X3"/>
<comment type="similarity">
    <text evidence="2">Belongs to the amidase family.</text>
</comment>
<name>A0A1A3H5X3_MYCMU</name>
<feature type="domain" description="Amidase" evidence="5">
    <location>
        <begin position="54"/>
        <end position="453"/>
    </location>
</feature>
<evidence type="ECO:0000256" key="1">
    <source>
        <dbReference type="ARBA" id="ARBA00001311"/>
    </source>
</evidence>
<dbReference type="InterPro" id="IPR023631">
    <property type="entry name" value="Amidase_dom"/>
</dbReference>
<comment type="caution">
    <text evidence="6">The sequence shown here is derived from an EMBL/GenBank/DDBJ whole genome shotgun (WGS) entry which is preliminary data.</text>
</comment>
<dbReference type="Proteomes" id="UP000093898">
    <property type="component" value="Unassembled WGS sequence"/>
</dbReference>
<dbReference type="EC" id="3.5.1.4" evidence="3"/>
<evidence type="ECO:0000256" key="4">
    <source>
        <dbReference type="SAM" id="MobiDB-lite"/>
    </source>
</evidence>
<evidence type="ECO:0000259" key="5">
    <source>
        <dbReference type="Pfam" id="PF01425"/>
    </source>
</evidence>
<evidence type="ECO:0000256" key="3">
    <source>
        <dbReference type="ARBA" id="ARBA00012922"/>
    </source>
</evidence>
<dbReference type="RefSeq" id="WP_064980201.1">
    <property type="nucleotide sequence ID" value="NZ_LZLC01000076.1"/>
</dbReference>